<evidence type="ECO:0000313" key="13">
    <source>
        <dbReference type="Proteomes" id="UP000076420"/>
    </source>
</evidence>
<evidence type="ECO:0000256" key="10">
    <source>
        <dbReference type="ARBA" id="ARBA00032565"/>
    </source>
</evidence>
<dbReference type="VEuPathDB" id="VectorBase:BGLB023362"/>
<dbReference type="VEuPathDB" id="VectorBase:BGLAX_052399"/>
<keyword evidence="4" id="KW-0963">Cytoplasm</keyword>
<protein>
    <recommendedName>
        <fullName evidence="10">Peroxin-7</fullName>
    </recommendedName>
</protein>
<evidence type="ECO:0000256" key="5">
    <source>
        <dbReference type="ARBA" id="ARBA00022574"/>
    </source>
</evidence>
<feature type="repeat" description="WD" evidence="11">
    <location>
        <begin position="232"/>
        <end position="274"/>
    </location>
</feature>
<dbReference type="PROSITE" id="PS50294">
    <property type="entry name" value="WD_REPEATS_REGION"/>
    <property type="match status" value="3"/>
</dbReference>
<dbReference type="InterPro" id="IPR020472">
    <property type="entry name" value="WD40_PAC1"/>
</dbReference>
<dbReference type="RefSeq" id="XP_013081183.2">
    <property type="nucleotide sequence ID" value="XM_013225729.2"/>
</dbReference>
<comment type="subcellular location">
    <subcellularLocation>
        <location evidence="2">Cytoplasm</location>
        <location evidence="2">Cytosol</location>
    </subcellularLocation>
    <subcellularLocation>
        <location evidence="1">Peroxisome matrix</location>
    </subcellularLocation>
</comment>
<dbReference type="PRINTS" id="PR00320">
    <property type="entry name" value="GPROTEINBRPT"/>
</dbReference>
<dbReference type="AlphaFoldDB" id="A0A2C9KTH8"/>
<comment type="similarity">
    <text evidence="9">Belongs to the WD repeat peroxin-7 family.</text>
</comment>
<dbReference type="Pfam" id="PF00400">
    <property type="entry name" value="WD40"/>
    <property type="match status" value="5"/>
</dbReference>
<evidence type="ECO:0000256" key="7">
    <source>
        <dbReference type="ARBA" id="ARBA00022927"/>
    </source>
</evidence>
<dbReference type="GO" id="GO:0005829">
    <property type="term" value="C:cytosol"/>
    <property type="evidence" value="ECO:0007669"/>
    <property type="project" value="UniProtKB-SubCell"/>
</dbReference>
<dbReference type="PANTHER" id="PTHR46027:SF1">
    <property type="entry name" value="PEROXISOMAL TARGETING SIGNAL 2 RECEPTOR"/>
    <property type="match status" value="1"/>
</dbReference>
<evidence type="ECO:0000256" key="4">
    <source>
        <dbReference type="ARBA" id="ARBA00022490"/>
    </source>
</evidence>
<feature type="repeat" description="WD" evidence="11">
    <location>
        <begin position="100"/>
        <end position="143"/>
    </location>
</feature>
<keyword evidence="3" id="KW-0813">Transport</keyword>
<name>A0A2C9KTH8_BIOGL</name>
<feature type="repeat" description="WD" evidence="11">
    <location>
        <begin position="144"/>
        <end position="177"/>
    </location>
</feature>
<proteinExistence type="inferred from homology"/>
<dbReference type="PROSITE" id="PS00678">
    <property type="entry name" value="WD_REPEATS_1"/>
    <property type="match status" value="4"/>
</dbReference>
<dbReference type="KEGG" id="bgt:106066661"/>
<dbReference type="PROSITE" id="PS50082">
    <property type="entry name" value="WD_REPEATS_2"/>
    <property type="match status" value="5"/>
</dbReference>
<evidence type="ECO:0000256" key="3">
    <source>
        <dbReference type="ARBA" id="ARBA00022448"/>
    </source>
</evidence>
<feature type="repeat" description="WD" evidence="11">
    <location>
        <begin position="56"/>
        <end position="98"/>
    </location>
</feature>
<evidence type="ECO:0000256" key="1">
    <source>
        <dbReference type="ARBA" id="ARBA00004253"/>
    </source>
</evidence>
<organism evidence="12 13">
    <name type="scientific">Biomphalaria glabrata</name>
    <name type="common">Bloodfluke planorb</name>
    <name type="synonym">Freshwater snail</name>
    <dbReference type="NCBI Taxonomy" id="6526"/>
    <lineage>
        <taxon>Eukaryota</taxon>
        <taxon>Metazoa</taxon>
        <taxon>Spiralia</taxon>
        <taxon>Lophotrochozoa</taxon>
        <taxon>Mollusca</taxon>
        <taxon>Gastropoda</taxon>
        <taxon>Heterobranchia</taxon>
        <taxon>Euthyneura</taxon>
        <taxon>Panpulmonata</taxon>
        <taxon>Hygrophila</taxon>
        <taxon>Lymnaeoidea</taxon>
        <taxon>Planorbidae</taxon>
        <taxon>Biomphalaria</taxon>
    </lineage>
</organism>
<evidence type="ECO:0000256" key="9">
    <source>
        <dbReference type="ARBA" id="ARBA00024017"/>
    </source>
</evidence>
<keyword evidence="7" id="KW-0653">Protein transport</keyword>
<dbReference type="Proteomes" id="UP000076420">
    <property type="component" value="Unassembled WGS sequence"/>
</dbReference>
<evidence type="ECO:0000256" key="11">
    <source>
        <dbReference type="PROSITE-ProRule" id="PRU00221"/>
    </source>
</evidence>
<keyword evidence="6" id="KW-0677">Repeat</keyword>
<evidence type="ECO:0000256" key="2">
    <source>
        <dbReference type="ARBA" id="ARBA00004514"/>
    </source>
</evidence>
<dbReference type="SMART" id="SM00320">
    <property type="entry name" value="WD40"/>
    <property type="match status" value="6"/>
</dbReference>
<dbReference type="InterPro" id="IPR001680">
    <property type="entry name" value="WD40_rpt"/>
</dbReference>
<dbReference type="EnsemblMetazoa" id="BGLB023362-RA">
    <property type="protein sequence ID" value="BGLB023362-PA"/>
    <property type="gene ID" value="BGLB023362"/>
</dbReference>
<dbReference type="InterPro" id="IPR015943">
    <property type="entry name" value="WD40/YVTN_repeat-like_dom_sf"/>
</dbReference>
<evidence type="ECO:0000256" key="8">
    <source>
        <dbReference type="ARBA" id="ARBA00023140"/>
    </source>
</evidence>
<gene>
    <name evidence="12" type="primary">106066661</name>
</gene>
<evidence type="ECO:0000256" key="6">
    <source>
        <dbReference type="ARBA" id="ARBA00022737"/>
    </source>
</evidence>
<keyword evidence="5 11" id="KW-0853">WD repeat</keyword>
<dbReference type="InterPro" id="IPR044536">
    <property type="entry name" value="PEX7"/>
</dbReference>
<dbReference type="CDD" id="cd00200">
    <property type="entry name" value="WD40"/>
    <property type="match status" value="1"/>
</dbReference>
<dbReference type="InterPro" id="IPR036322">
    <property type="entry name" value="WD40_repeat_dom_sf"/>
</dbReference>
<accession>A0A2C9KTH8</accession>
<dbReference type="GO" id="GO:0016558">
    <property type="term" value="P:protein import into peroxisome matrix"/>
    <property type="evidence" value="ECO:0007669"/>
    <property type="project" value="InterPro"/>
</dbReference>
<sequence>MNSSFRTKSRHGYSVKFSPYMHNRLACVSSQYYGIAGCGTLYVLDNQPNQIALTQIYEWNNGLFDVAWAENNENILVTAAGDGSLQVWDVTQQQGLLKIFKEHEKEVNSVDWSQTRNEQLILTGSWDTFVKLWDITQDKSLATFGGHSSIVYNVSWSPHVPGCFASCSGDHTLRVWDCKNPRSCAIIIPAHDEEVLASDWCKYNEYTLFSGSVDGSIKGWDIRNPMIPICHLQGHKYSVRRIRASPFNGAILASASYDFTVRLWNIQKQICLQTVENHSEFVYGLDFNLHIPGQMADCSWDELVHIYHTEPVF</sequence>
<dbReference type="PANTHER" id="PTHR46027">
    <property type="entry name" value="PEROXISOMAL TARGETING SIGNAL 2 RECEPTOR"/>
    <property type="match status" value="1"/>
</dbReference>
<reference evidence="12" key="1">
    <citation type="submission" date="2020-05" db="UniProtKB">
        <authorList>
            <consortium name="EnsemblMetazoa"/>
        </authorList>
    </citation>
    <scope>IDENTIFICATION</scope>
    <source>
        <strain evidence="12">BB02</strain>
    </source>
</reference>
<dbReference type="STRING" id="6526.A0A2C9KTH8"/>
<dbReference type="GO" id="GO:0005782">
    <property type="term" value="C:peroxisomal matrix"/>
    <property type="evidence" value="ECO:0007669"/>
    <property type="project" value="UniProtKB-SubCell"/>
</dbReference>
<dbReference type="OrthoDB" id="273771at2759"/>
<dbReference type="SUPFAM" id="SSF50978">
    <property type="entry name" value="WD40 repeat-like"/>
    <property type="match status" value="1"/>
</dbReference>
<keyword evidence="8" id="KW-0576">Peroxisome</keyword>
<dbReference type="Gene3D" id="2.130.10.10">
    <property type="entry name" value="YVTN repeat-like/Quinoprotein amine dehydrogenase"/>
    <property type="match status" value="1"/>
</dbReference>
<dbReference type="GO" id="GO:0005053">
    <property type="term" value="F:peroxisome matrix targeting signal-2 binding"/>
    <property type="evidence" value="ECO:0007669"/>
    <property type="project" value="InterPro"/>
</dbReference>
<feature type="repeat" description="WD" evidence="11">
    <location>
        <begin position="188"/>
        <end position="224"/>
    </location>
</feature>
<dbReference type="InterPro" id="IPR019775">
    <property type="entry name" value="WD40_repeat_CS"/>
</dbReference>
<evidence type="ECO:0000313" key="12">
    <source>
        <dbReference type="EnsemblMetazoa" id="BGLB023362-PA"/>
    </source>
</evidence>